<name>A0ABV1GY35_9BACT</name>
<feature type="transmembrane region" description="Helical" evidence="1">
    <location>
        <begin position="130"/>
        <end position="150"/>
    </location>
</feature>
<evidence type="ECO:0000256" key="1">
    <source>
        <dbReference type="SAM" id="Phobius"/>
    </source>
</evidence>
<reference evidence="2 3" key="1">
    <citation type="submission" date="2024-03" db="EMBL/GenBank/DDBJ databases">
        <title>Human intestinal bacterial collection.</title>
        <authorList>
            <person name="Pauvert C."/>
            <person name="Hitch T.C.A."/>
            <person name="Clavel T."/>
        </authorList>
    </citation>
    <scope>NUCLEOTIDE SEQUENCE [LARGE SCALE GENOMIC DNA]</scope>
    <source>
        <strain evidence="2 3">CLA-KB-H122</strain>
    </source>
</reference>
<keyword evidence="1" id="KW-1133">Transmembrane helix</keyword>
<gene>
    <name evidence="2" type="ORF">WMO46_10255</name>
</gene>
<dbReference type="RefSeq" id="WP_195497901.1">
    <property type="nucleotide sequence ID" value="NZ_JBBMFL010000011.1"/>
</dbReference>
<dbReference type="InterPro" id="IPR045708">
    <property type="entry name" value="DUF6064"/>
</dbReference>
<feature type="transmembrane region" description="Helical" evidence="1">
    <location>
        <begin position="16"/>
        <end position="34"/>
    </location>
</feature>
<dbReference type="Pfam" id="PF19540">
    <property type="entry name" value="DUF6064"/>
    <property type="match status" value="1"/>
</dbReference>
<keyword evidence="3" id="KW-1185">Reference proteome</keyword>
<organism evidence="2 3">
    <name type="scientific">Alistipes intestinihominis</name>
    <dbReference type="NCBI Taxonomy" id="3133172"/>
    <lineage>
        <taxon>Bacteria</taxon>
        <taxon>Pseudomonadati</taxon>
        <taxon>Bacteroidota</taxon>
        <taxon>Bacteroidia</taxon>
        <taxon>Bacteroidales</taxon>
        <taxon>Rikenellaceae</taxon>
        <taxon>Alistipes</taxon>
    </lineage>
</organism>
<feature type="transmembrane region" description="Helical" evidence="1">
    <location>
        <begin position="46"/>
        <end position="63"/>
    </location>
</feature>
<evidence type="ECO:0000313" key="3">
    <source>
        <dbReference type="Proteomes" id="UP001460202"/>
    </source>
</evidence>
<feature type="transmembrane region" description="Helical" evidence="1">
    <location>
        <begin position="182"/>
        <end position="200"/>
    </location>
</feature>
<comment type="caution">
    <text evidence="2">The sequence shown here is derived from an EMBL/GenBank/DDBJ whole genome shotgun (WGS) entry which is preliminary data.</text>
</comment>
<feature type="transmembrane region" description="Helical" evidence="1">
    <location>
        <begin position="212"/>
        <end position="235"/>
    </location>
</feature>
<feature type="transmembrane region" description="Helical" evidence="1">
    <location>
        <begin position="75"/>
        <end position="93"/>
    </location>
</feature>
<accession>A0ABV1GY35</accession>
<keyword evidence="1" id="KW-0472">Membrane</keyword>
<sequence>MNVFWQTIAGYNAATWPLQALLVVAGIVLTALLYRRPSPRVKVAMKVYLALLNGWIAVAYYLWACAERPYSGVMALFWGVMAAVWIYDIAVNYTTFERTRKHDRIAFVFYLMPFVYPLFSLLRGLEFPMVTSPVMPCSVAVFTIGLLLAFSKRVNLFVILFLCHWALVGFSKIYFFGIPEDLLLASASVPALYLFFKEYIDLNFHRDTKPDLRVMNFLLAAMCTALGVFFSVTIWQQFIG</sequence>
<proteinExistence type="predicted"/>
<keyword evidence="1" id="KW-0812">Transmembrane</keyword>
<dbReference type="EMBL" id="JBBMFL010000011">
    <property type="protein sequence ID" value="MEQ2545323.1"/>
    <property type="molecule type" value="Genomic_DNA"/>
</dbReference>
<evidence type="ECO:0000313" key="2">
    <source>
        <dbReference type="EMBL" id="MEQ2545323.1"/>
    </source>
</evidence>
<dbReference type="Proteomes" id="UP001460202">
    <property type="component" value="Unassembled WGS sequence"/>
</dbReference>
<protein>
    <submittedName>
        <fullName evidence="2">DUF6064 family protein</fullName>
    </submittedName>
</protein>
<feature type="transmembrane region" description="Helical" evidence="1">
    <location>
        <begin position="105"/>
        <end position="124"/>
    </location>
</feature>
<feature type="transmembrane region" description="Helical" evidence="1">
    <location>
        <begin position="157"/>
        <end position="176"/>
    </location>
</feature>